<evidence type="ECO:0000256" key="1">
    <source>
        <dbReference type="ARBA" id="ARBA00022723"/>
    </source>
</evidence>
<name>A0A4Z2CH08_9TELE</name>
<accession>A0A4Z2CH08</accession>
<comment type="caution">
    <text evidence="8">The sequence shown here is derived from an EMBL/GenBank/DDBJ whole genome shotgun (WGS) entry which is preliminary data.</text>
</comment>
<gene>
    <name evidence="8" type="ORF">fugu_000558</name>
</gene>
<dbReference type="GO" id="GO:0045944">
    <property type="term" value="P:positive regulation of transcription by RNA polymerase II"/>
    <property type="evidence" value="ECO:0007669"/>
    <property type="project" value="TreeGrafter"/>
</dbReference>
<evidence type="ECO:0000256" key="3">
    <source>
        <dbReference type="ARBA" id="ARBA00022771"/>
    </source>
</evidence>
<feature type="compositionally biased region" description="Polar residues" evidence="6">
    <location>
        <begin position="743"/>
        <end position="755"/>
    </location>
</feature>
<dbReference type="InterPro" id="IPR013087">
    <property type="entry name" value="Znf_C2H2_type"/>
</dbReference>
<dbReference type="InterPro" id="IPR050688">
    <property type="entry name" value="Zinc_finger/UBP_domain"/>
</dbReference>
<dbReference type="InterPro" id="IPR036236">
    <property type="entry name" value="Znf_C2H2_sf"/>
</dbReference>
<feature type="domain" description="C2H2-type" evidence="7">
    <location>
        <begin position="1274"/>
        <end position="1301"/>
    </location>
</feature>
<evidence type="ECO:0000313" key="9">
    <source>
        <dbReference type="Proteomes" id="UP000516260"/>
    </source>
</evidence>
<evidence type="ECO:0000313" key="8">
    <source>
        <dbReference type="EMBL" id="TNN03529.1"/>
    </source>
</evidence>
<dbReference type="PANTHER" id="PTHR24403:SF81">
    <property type="entry name" value="ZINC FINGER PROTEIN 518A"/>
    <property type="match status" value="1"/>
</dbReference>
<dbReference type="SUPFAM" id="SSF57667">
    <property type="entry name" value="beta-beta-alpha zinc fingers"/>
    <property type="match status" value="1"/>
</dbReference>
<dbReference type="PANTHER" id="PTHR24403">
    <property type="entry name" value="ZINC FINGER PROTEIN"/>
    <property type="match status" value="1"/>
</dbReference>
<dbReference type="GO" id="GO:0005634">
    <property type="term" value="C:nucleus"/>
    <property type="evidence" value="ECO:0007669"/>
    <property type="project" value="TreeGrafter"/>
</dbReference>
<evidence type="ECO:0000256" key="5">
    <source>
        <dbReference type="PROSITE-ProRule" id="PRU00042"/>
    </source>
</evidence>
<dbReference type="Proteomes" id="UP000516260">
    <property type="component" value="Chromosome 1"/>
</dbReference>
<protein>
    <recommendedName>
        <fullName evidence="7">C2H2-type domain-containing protein</fullName>
    </recommendedName>
</protein>
<keyword evidence="2" id="KW-0677">Repeat</keyword>
<dbReference type="Gene3D" id="3.30.160.60">
    <property type="entry name" value="Classic Zinc Finger"/>
    <property type="match status" value="2"/>
</dbReference>
<organism evidence="8 9">
    <name type="scientific">Takifugu bimaculatus</name>
    <dbReference type="NCBI Taxonomy" id="433685"/>
    <lineage>
        <taxon>Eukaryota</taxon>
        <taxon>Metazoa</taxon>
        <taxon>Chordata</taxon>
        <taxon>Craniata</taxon>
        <taxon>Vertebrata</taxon>
        <taxon>Euteleostomi</taxon>
        <taxon>Actinopterygii</taxon>
        <taxon>Neopterygii</taxon>
        <taxon>Teleostei</taxon>
        <taxon>Neoteleostei</taxon>
        <taxon>Acanthomorphata</taxon>
        <taxon>Eupercaria</taxon>
        <taxon>Tetraodontiformes</taxon>
        <taxon>Tetradontoidea</taxon>
        <taxon>Tetraodontidae</taxon>
        <taxon>Takifugu</taxon>
    </lineage>
</organism>
<dbReference type="SMART" id="SM00355">
    <property type="entry name" value="ZnF_C2H2"/>
    <property type="match status" value="7"/>
</dbReference>
<evidence type="ECO:0000259" key="7">
    <source>
        <dbReference type="PROSITE" id="PS50157"/>
    </source>
</evidence>
<evidence type="ECO:0000256" key="4">
    <source>
        <dbReference type="ARBA" id="ARBA00022833"/>
    </source>
</evidence>
<keyword evidence="9" id="KW-1185">Reference proteome</keyword>
<feature type="region of interest" description="Disordered" evidence="6">
    <location>
        <begin position="743"/>
        <end position="765"/>
    </location>
</feature>
<evidence type="ECO:0000256" key="2">
    <source>
        <dbReference type="ARBA" id="ARBA00022737"/>
    </source>
</evidence>
<feature type="region of interest" description="Disordered" evidence="6">
    <location>
        <begin position="780"/>
        <end position="809"/>
    </location>
</feature>
<reference evidence="8 9" key="1">
    <citation type="submission" date="2019-04" db="EMBL/GenBank/DDBJ databases">
        <title>The sequence and de novo assembly of Takifugu bimaculatus genome using PacBio and Hi-C technologies.</title>
        <authorList>
            <person name="Xu P."/>
            <person name="Liu B."/>
            <person name="Zhou Z."/>
        </authorList>
    </citation>
    <scope>NUCLEOTIDE SEQUENCE [LARGE SCALE GENOMIC DNA]</scope>
    <source>
        <strain evidence="8">TB-2018</strain>
        <tissue evidence="8">Muscle</tissue>
    </source>
</reference>
<feature type="compositionally biased region" description="Polar residues" evidence="6">
    <location>
        <begin position="780"/>
        <end position="797"/>
    </location>
</feature>
<keyword evidence="4" id="KW-0862">Zinc</keyword>
<evidence type="ECO:0000256" key="6">
    <source>
        <dbReference type="SAM" id="MobiDB-lite"/>
    </source>
</evidence>
<feature type="region of interest" description="Disordered" evidence="6">
    <location>
        <begin position="406"/>
        <end position="426"/>
    </location>
</feature>
<feature type="domain" description="C2H2-type" evidence="7">
    <location>
        <begin position="226"/>
        <end position="254"/>
    </location>
</feature>
<keyword evidence="1" id="KW-0479">Metal-binding</keyword>
<keyword evidence="3 5" id="KW-0863">Zinc-finger</keyword>
<proteinExistence type="predicted"/>
<dbReference type="EMBL" id="SWLE01000001">
    <property type="protein sequence ID" value="TNN03529.1"/>
    <property type="molecule type" value="Genomic_DNA"/>
</dbReference>
<dbReference type="GO" id="GO:0008270">
    <property type="term" value="F:zinc ion binding"/>
    <property type="evidence" value="ECO:0007669"/>
    <property type="project" value="UniProtKB-KW"/>
</dbReference>
<dbReference type="PROSITE" id="PS00028">
    <property type="entry name" value="ZINC_FINGER_C2H2_1"/>
    <property type="match status" value="1"/>
</dbReference>
<dbReference type="PROSITE" id="PS50157">
    <property type="entry name" value="ZINC_FINGER_C2H2_2"/>
    <property type="match status" value="3"/>
</dbReference>
<sequence length="1308" mass="144502">MEENLKVPYSSTQKCKSIDDETRKVKEFVYKHLRDMTGGSFFNSEGSSTNGLGGSIKKEKLSLSKTHCKIQQGAVFSGKILSFECSVCKDSTTYSPNDLLKHFRAVHKETLPTYPCDLCCFVTHEFPALQRHRIEHRNTLVTCELCSDGVQYSLLLLTRHYIMCHSQNGQFNCDWCEFITFDAGTFVQHIHHHNESPWKCSKCRHISLNENDYKKHVKAHLGSFPFTCEICGYGTTTSEYLANHLAAVHKDEAEKMNGWIETEDSSTHVAPSAGAEVLLNSDSQDIQKLSRVNHVAGSLSNQSFRLITPELSMEETYHLMDTTVAKRESKTWTKGSHNTDLTVLQDFDGSAAFDVSGKSNSNGLTVLMVRNKISLPPNCTTKVVGFKMVDGKKHLVLKVIPAGKQLSSTHNHPSPESVCSSAPPQVDNSTVGNENGECAGCKKSISDSFIDSPKPMSCMQTNPDEIVAVKVKIEEEETSVCNLDTSSQTDGESDTSPLLQQCCLDASCSSSDNCNHVILQSKEATGFDSSIFSPSVYSGATGQSGLTVSYISNVSSHSVVAQETVPSGQVANCRAADEFPADQINEFQSLSSIKDNFEPLSGKDKLGGIHIEIEHKNEHDSAGRNSQSQEVFTFHNYFKEKLNPSPNTVPNCSAIYKDSLRKERIEGVPVGSAMVEPLDTFPQSLDEEALDQDQQDFDKLSESDDIIDKCVVEDSSGEDGSLESIFQDFNIIKIEEDIVPISPEQSGAKNYSSPLDSLDKKPSDAVINQEPDTANVHYSSASSDLLDQTKESCQISPSPEKKQPVLPSTTEVKSVMPVQAKDHPGFKLITSSTPQINVSYFQTAQEKSCNQGCANLNPISRRLHVPAQKTMAENKTLLAVQSSDCQNSNNFLINHLGLKSPLILSQSLHRTSTKKNKTQPTCYLLQRPLPPNESSSTSSVKLAGTQLQLNSRPVLAMSVSSANKLGALQPGQQAFLLRYISPTKSGLLLNNQDGKLQTHGSETGDGIGNKVIFKIVTPTTSLTNSTCTSSTQPLFMPASPPTQCFLVSSNKNPTEACSGMKKLIALQSTTHKAVKETLLSHARIDVSAPLYDIAEPVLAPRPIRPPSQRKRRRKQLFDELPELMHKARKLSKKTETTLYWKPVSKEVERTLRLAPLSCLQQVRCPRRNQPVVVLNHPDADIPEVANIMKVVNRHKGAVSKVVLSQKTLQALSEMSSPGDKPFTKGILSHRDRPRPVQSSVREQFLLRLKLRKKSRKKYEVVKSLPGSSQTSVAFDCWFCGRLFNSQEDWIGHGQRHLMEATRDWNKLF</sequence>
<feature type="domain" description="C2H2-type" evidence="7">
    <location>
        <begin position="198"/>
        <end position="225"/>
    </location>
</feature>